<keyword evidence="4" id="KW-0723">Serine/threonine-protein kinase</keyword>
<comment type="subcellular location">
    <subcellularLocation>
        <location evidence="1">Cytoplasm</location>
    </subcellularLocation>
</comment>
<gene>
    <name evidence="11" type="ORF">PMAYCL1PPCAC_13098</name>
</gene>
<dbReference type="GO" id="GO:0033209">
    <property type="term" value="P:tumor necrosis factor-mediated signaling pathway"/>
    <property type="evidence" value="ECO:0007669"/>
    <property type="project" value="TreeGrafter"/>
</dbReference>
<protein>
    <recommendedName>
        <fullName evidence="2">IkappaB kinase</fullName>
        <ecNumber evidence="2">2.7.11.10</ecNumber>
    </recommendedName>
</protein>
<comment type="caution">
    <text evidence="11">The sequence shown here is derived from an EMBL/GenBank/DDBJ whole genome shotgun (WGS) entry which is preliminary data.</text>
</comment>
<evidence type="ECO:0000313" key="11">
    <source>
        <dbReference type="EMBL" id="GMR42903.1"/>
    </source>
</evidence>
<evidence type="ECO:0000256" key="8">
    <source>
        <dbReference type="ARBA" id="ARBA00022840"/>
    </source>
</evidence>
<feature type="domain" description="Protein kinase" evidence="10">
    <location>
        <begin position="13"/>
        <end position="186"/>
    </location>
</feature>
<evidence type="ECO:0000256" key="3">
    <source>
        <dbReference type="ARBA" id="ARBA00022490"/>
    </source>
</evidence>
<dbReference type="InterPro" id="IPR011009">
    <property type="entry name" value="Kinase-like_dom_sf"/>
</dbReference>
<evidence type="ECO:0000256" key="4">
    <source>
        <dbReference type="ARBA" id="ARBA00022527"/>
    </source>
</evidence>
<evidence type="ECO:0000256" key="9">
    <source>
        <dbReference type="ARBA" id="ARBA00048789"/>
    </source>
</evidence>
<reference evidence="12" key="1">
    <citation type="submission" date="2022-10" db="EMBL/GenBank/DDBJ databases">
        <title>Genome assembly of Pristionchus species.</title>
        <authorList>
            <person name="Yoshida K."/>
            <person name="Sommer R.J."/>
        </authorList>
    </citation>
    <scope>NUCLEOTIDE SEQUENCE [LARGE SCALE GENOMIC DNA]</scope>
    <source>
        <strain evidence="12">RS5460</strain>
    </source>
</reference>
<evidence type="ECO:0000256" key="1">
    <source>
        <dbReference type="ARBA" id="ARBA00004496"/>
    </source>
</evidence>
<keyword evidence="3" id="KW-0963">Cytoplasm</keyword>
<dbReference type="Pfam" id="PF00069">
    <property type="entry name" value="Pkinase"/>
    <property type="match status" value="1"/>
</dbReference>
<dbReference type="Gene3D" id="1.10.510.10">
    <property type="entry name" value="Transferase(Phosphotransferase) domain 1"/>
    <property type="match status" value="1"/>
</dbReference>
<evidence type="ECO:0000256" key="7">
    <source>
        <dbReference type="ARBA" id="ARBA00022777"/>
    </source>
</evidence>
<keyword evidence="12" id="KW-1185">Reference proteome</keyword>
<dbReference type="GO" id="GO:0045944">
    <property type="term" value="P:positive regulation of transcription by RNA polymerase II"/>
    <property type="evidence" value="ECO:0007669"/>
    <property type="project" value="TreeGrafter"/>
</dbReference>
<evidence type="ECO:0000259" key="10">
    <source>
        <dbReference type="PROSITE" id="PS50011"/>
    </source>
</evidence>
<keyword evidence="5" id="KW-0808">Transferase</keyword>
<dbReference type="InterPro" id="IPR008271">
    <property type="entry name" value="Ser/Thr_kinase_AS"/>
</dbReference>
<proteinExistence type="predicted"/>
<dbReference type="SMART" id="SM00220">
    <property type="entry name" value="S_TKc"/>
    <property type="match status" value="1"/>
</dbReference>
<dbReference type="GO" id="GO:0008384">
    <property type="term" value="F:IkappaB kinase activity"/>
    <property type="evidence" value="ECO:0007669"/>
    <property type="project" value="UniProtKB-EC"/>
</dbReference>
<organism evidence="11 12">
    <name type="scientific">Pristionchus mayeri</name>
    <dbReference type="NCBI Taxonomy" id="1317129"/>
    <lineage>
        <taxon>Eukaryota</taxon>
        <taxon>Metazoa</taxon>
        <taxon>Ecdysozoa</taxon>
        <taxon>Nematoda</taxon>
        <taxon>Chromadorea</taxon>
        <taxon>Rhabditida</taxon>
        <taxon>Rhabditina</taxon>
        <taxon>Diplogasteromorpha</taxon>
        <taxon>Diplogasteroidea</taxon>
        <taxon>Neodiplogasteridae</taxon>
        <taxon>Pristionchus</taxon>
    </lineage>
</organism>
<dbReference type="AlphaFoldDB" id="A0AAN5C9I2"/>
<evidence type="ECO:0000256" key="2">
    <source>
        <dbReference type="ARBA" id="ARBA00012442"/>
    </source>
</evidence>
<sequence>MRRAFFSPPDFTFDRKVEIGNGAFGKVYLGALTDTKTTICVKVSTNASDNTFEKEFELLAKMLGKEGIIQTHGFYDGGSFRYIVLEKADGTLEHLLNVPRHSLGLPMQLSLDLIGDLGNALTVLSELKIAHRDIKPDNILFFPNEKQKEDNFRNIFKLCDFGMGRSVRKMDATFHTAGGTIPYMCN</sequence>
<keyword evidence="8" id="KW-0067">ATP-binding</keyword>
<dbReference type="Proteomes" id="UP001328107">
    <property type="component" value="Unassembled WGS sequence"/>
</dbReference>
<keyword evidence="6" id="KW-0547">Nucleotide-binding</keyword>
<dbReference type="PROSITE" id="PS50011">
    <property type="entry name" value="PROTEIN_KINASE_DOM"/>
    <property type="match status" value="1"/>
</dbReference>
<dbReference type="GO" id="GO:0005524">
    <property type="term" value="F:ATP binding"/>
    <property type="evidence" value="ECO:0007669"/>
    <property type="project" value="UniProtKB-KW"/>
</dbReference>
<dbReference type="CDD" id="cd00180">
    <property type="entry name" value="PKc"/>
    <property type="match status" value="1"/>
</dbReference>
<dbReference type="InterPro" id="IPR000719">
    <property type="entry name" value="Prot_kinase_dom"/>
</dbReference>
<dbReference type="EC" id="2.7.11.10" evidence="2"/>
<comment type="catalytic activity">
    <reaction evidence="9">
        <text>L-seryl-[I-kappa-B protein] + ATP = O-phospho-L-seryl-[I-kappa-B protein] + ADP + H(+)</text>
        <dbReference type="Rhea" id="RHEA:19073"/>
        <dbReference type="Rhea" id="RHEA-COMP:13698"/>
        <dbReference type="Rhea" id="RHEA-COMP:13699"/>
        <dbReference type="ChEBI" id="CHEBI:15378"/>
        <dbReference type="ChEBI" id="CHEBI:29999"/>
        <dbReference type="ChEBI" id="CHEBI:30616"/>
        <dbReference type="ChEBI" id="CHEBI:83421"/>
        <dbReference type="ChEBI" id="CHEBI:456216"/>
        <dbReference type="EC" id="2.7.11.10"/>
    </reaction>
</comment>
<dbReference type="PANTHER" id="PTHR22969:SF17">
    <property type="entry name" value="INHIBITOR OF NUCLEAR FACTOR KAPPA-B KINASE SUBUNIT BETA"/>
    <property type="match status" value="1"/>
</dbReference>
<accession>A0AAN5C9I2</accession>
<dbReference type="InterPro" id="IPR051180">
    <property type="entry name" value="IKK"/>
</dbReference>
<dbReference type="PROSITE" id="PS00108">
    <property type="entry name" value="PROTEIN_KINASE_ST"/>
    <property type="match status" value="1"/>
</dbReference>
<dbReference type="PANTHER" id="PTHR22969">
    <property type="entry name" value="IKB KINASE"/>
    <property type="match status" value="1"/>
</dbReference>
<evidence type="ECO:0000313" key="12">
    <source>
        <dbReference type="Proteomes" id="UP001328107"/>
    </source>
</evidence>
<dbReference type="SUPFAM" id="SSF56112">
    <property type="entry name" value="Protein kinase-like (PK-like)"/>
    <property type="match status" value="1"/>
</dbReference>
<name>A0AAN5C9I2_9BILA</name>
<evidence type="ECO:0000256" key="6">
    <source>
        <dbReference type="ARBA" id="ARBA00022741"/>
    </source>
</evidence>
<evidence type="ECO:0000256" key="5">
    <source>
        <dbReference type="ARBA" id="ARBA00022679"/>
    </source>
</evidence>
<dbReference type="EMBL" id="BTRK01000003">
    <property type="protein sequence ID" value="GMR42903.1"/>
    <property type="molecule type" value="Genomic_DNA"/>
</dbReference>
<dbReference type="GO" id="GO:0008385">
    <property type="term" value="C:IkappaB kinase complex"/>
    <property type="evidence" value="ECO:0007669"/>
    <property type="project" value="TreeGrafter"/>
</dbReference>
<keyword evidence="7" id="KW-0418">Kinase</keyword>